<dbReference type="Proteomes" id="UP001165960">
    <property type="component" value="Unassembled WGS sequence"/>
</dbReference>
<accession>A0ACC2TK12</accession>
<proteinExistence type="predicted"/>
<protein>
    <submittedName>
        <fullName evidence="1">Uncharacterized protein</fullName>
    </submittedName>
</protein>
<organism evidence="1 2">
    <name type="scientific">Entomophthora muscae</name>
    <dbReference type="NCBI Taxonomy" id="34485"/>
    <lineage>
        <taxon>Eukaryota</taxon>
        <taxon>Fungi</taxon>
        <taxon>Fungi incertae sedis</taxon>
        <taxon>Zoopagomycota</taxon>
        <taxon>Entomophthoromycotina</taxon>
        <taxon>Entomophthoromycetes</taxon>
        <taxon>Entomophthorales</taxon>
        <taxon>Entomophthoraceae</taxon>
        <taxon>Entomophthora</taxon>
    </lineage>
</organism>
<reference evidence="1" key="1">
    <citation type="submission" date="2022-04" db="EMBL/GenBank/DDBJ databases">
        <title>Genome of the entomopathogenic fungus Entomophthora muscae.</title>
        <authorList>
            <person name="Elya C."/>
            <person name="Lovett B.R."/>
            <person name="Lee E."/>
            <person name="Macias A.M."/>
            <person name="Hajek A.E."/>
            <person name="De Bivort B.L."/>
            <person name="Kasson M.T."/>
            <person name="De Fine Licht H.H."/>
            <person name="Stajich J.E."/>
        </authorList>
    </citation>
    <scope>NUCLEOTIDE SEQUENCE</scope>
    <source>
        <strain evidence="1">Berkeley</strain>
    </source>
</reference>
<evidence type="ECO:0000313" key="1">
    <source>
        <dbReference type="EMBL" id="KAJ9074983.1"/>
    </source>
</evidence>
<sequence>MEDSQDGKSKLHPDASPLVDCKAGVKEFLDIKKTDKDSLQYFSLLKTSPEFKEIESKFSLPKAAFIPPEILADPLVFSDWGNLTHRSKAYIFDSIQPNAQNHSPSSESSSVIEQLAKNMTPSFSIAHRQYQLDAALEKSGLRSLSNLSRTAFSTTKKEPINEITPNGSSSKNKDAIKDVKEEEVIYEISIYPPGRPPEKKSQGFKFLGSQPLTDFRDAIYCQEDFLSYPSSEKEVENERNVAAFQANHAPAIITFVPKPNQENTATKKTSSSYFFFENVFYIDRRSPSYVDYSIEVCRWNNDPELASDPPIKDLIKLDMSEHTFDQLELRVNQPYLFCHQGSCQHIVIVHSIRLVHPSLDDLCSANYPIKTFQSSYQMRMHCNTCKKNPAEYVVTNDIHGGTKAMFYCKTCHDLFHFSKDGKPIYPICVYPYLYD</sequence>
<name>A0ACC2TK12_9FUNG</name>
<keyword evidence="2" id="KW-1185">Reference proteome</keyword>
<dbReference type="EMBL" id="QTSX02002842">
    <property type="protein sequence ID" value="KAJ9074983.1"/>
    <property type="molecule type" value="Genomic_DNA"/>
</dbReference>
<evidence type="ECO:0000313" key="2">
    <source>
        <dbReference type="Proteomes" id="UP001165960"/>
    </source>
</evidence>
<gene>
    <name evidence="1" type="ORF">DSO57_1000924</name>
</gene>
<comment type="caution">
    <text evidence="1">The sequence shown here is derived from an EMBL/GenBank/DDBJ whole genome shotgun (WGS) entry which is preliminary data.</text>
</comment>